<evidence type="ECO:0000256" key="8">
    <source>
        <dbReference type="ARBA" id="ARBA00022989"/>
    </source>
</evidence>
<evidence type="ECO:0000256" key="7">
    <source>
        <dbReference type="ARBA" id="ARBA00022781"/>
    </source>
</evidence>
<dbReference type="Pfam" id="PF00213">
    <property type="entry name" value="OSCP"/>
    <property type="match status" value="1"/>
</dbReference>
<dbReference type="GO" id="GO:0005886">
    <property type="term" value="C:plasma membrane"/>
    <property type="evidence" value="ECO:0007669"/>
    <property type="project" value="UniProtKB-SubCell"/>
</dbReference>
<keyword evidence="8 15" id="KW-1133">Transmembrane helix</keyword>
<evidence type="ECO:0000256" key="9">
    <source>
        <dbReference type="ARBA" id="ARBA00023065"/>
    </source>
</evidence>
<dbReference type="GO" id="GO:0046961">
    <property type="term" value="F:proton-transporting ATPase activity, rotational mechanism"/>
    <property type="evidence" value="ECO:0007669"/>
    <property type="project" value="TreeGrafter"/>
</dbReference>
<dbReference type="Proteomes" id="UP000249590">
    <property type="component" value="Unassembled WGS sequence"/>
</dbReference>
<keyword evidence="18" id="KW-1185">Reference proteome</keyword>
<evidence type="ECO:0000256" key="5">
    <source>
        <dbReference type="ARBA" id="ARBA00022547"/>
    </source>
</evidence>
<comment type="similarity">
    <text evidence="2 15 16">Belongs to the ATPase B chain family.</text>
</comment>
<evidence type="ECO:0000256" key="14">
    <source>
        <dbReference type="ARBA" id="ARBA00025830"/>
    </source>
</evidence>
<keyword evidence="3 15" id="KW-0813">Transport</keyword>
<dbReference type="HAMAP" id="MF_01398">
    <property type="entry name" value="ATP_synth_b_bprime"/>
    <property type="match status" value="1"/>
</dbReference>
<dbReference type="Pfam" id="PF00430">
    <property type="entry name" value="ATP-synt_B"/>
    <property type="match status" value="1"/>
</dbReference>
<dbReference type="GO" id="GO:0045259">
    <property type="term" value="C:proton-transporting ATP synthase complex"/>
    <property type="evidence" value="ECO:0007669"/>
    <property type="project" value="UniProtKB-KW"/>
</dbReference>
<evidence type="ECO:0000256" key="10">
    <source>
        <dbReference type="ARBA" id="ARBA00023136"/>
    </source>
</evidence>
<keyword evidence="11 15" id="KW-0066">ATP synthesis</keyword>
<evidence type="ECO:0000256" key="11">
    <source>
        <dbReference type="ARBA" id="ARBA00023310"/>
    </source>
</evidence>
<dbReference type="PANTHER" id="PTHR33445">
    <property type="entry name" value="ATP SYNTHASE SUBUNIT B', CHLOROPLASTIC"/>
    <property type="match status" value="1"/>
</dbReference>
<dbReference type="InterPro" id="IPR000711">
    <property type="entry name" value="ATPase_OSCP/dsu"/>
</dbReference>
<feature type="transmembrane region" description="Helical" evidence="15">
    <location>
        <begin position="6"/>
        <end position="27"/>
    </location>
</feature>
<dbReference type="AlphaFoldDB" id="A0A8B2NPR6"/>
<dbReference type="OrthoDB" id="466272at2"/>
<evidence type="ECO:0000313" key="17">
    <source>
        <dbReference type="EMBL" id="RAH99977.1"/>
    </source>
</evidence>
<dbReference type="RefSeq" id="WP_111348428.1">
    <property type="nucleotide sequence ID" value="NZ_QHHQ01000004.1"/>
</dbReference>
<gene>
    <name evidence="15" type="primary">atpF</name>
    <name evidence="17" type="ORF">DLJ53_19790</name>
</gene>
<comment type="subunit">
    <text evidence="14 15">F-type ATPases have 2 components, F(1) - the catalytic core - and F(0) - the membrane proton channel. F(1) has five subunits: alpha(3), beta(3), gamma(1), delta(1), epsilon(1). F(0) has three main subunits: a(1), b(2) and c(10-14). The alpha and beta chains form an alternating ring which encloses part of the gamma chain. F(1) is attached to F(0) by a central stalk formed by the gamma and epsilon chains, while a peripheral stalk is formed by the delta and b chains.</text>
</comment>
<evidence type="ECO:0000256" key="6">
    <source>
        <dbReference type="ARBA" id="ARBA00022692"/>
    </source>
</evidence>
<dbReference type="InterPro" id="IPR002146">
    <property type="entry name" value="ATP_synth_b/b'su_bac/chlpt"/>
</dbReference>
<comment type="caution">
    <text evidence="17">The sequence shown here is derived from an EMBL/GenBank/DDBJ whole genome shotgun (WGS) entry which is preliminary data.</text>
</comment>
<dbReference type="CDD" id="cd06503">
    <property type="entry name" value="ATP-synt_Fo_b"/>
    <property type="match status" value="1"/>
</dbReference>
<comment type="function">
    <text evidence="13">Component of the F(0) channel, it forms part of the peripheral stalk, linking F(1) to F(0). The b'-subunit is a diverged and duplicated form of b found in plants and photosynthetic bacteria.</text>
</comment>
<dbReference type="GO" id="GO:0046933">
    <property type="term" value="F:proton-transporting ATP synthase activity, rotational mechanism"/>
    <property type="evidence" value="ECO:0007669"/>
    <property type="project" value="UniProtKB-UniRule"/>
</dbReference>
<dbReference type="EMBL" id="QHHQ01000004">
    <property type="protein sequence ID" value="RAH99977.1"/>
    <property type="molecule type" value="Genomic_DNA"/>
</dbReference>
<protein>
    <recommendedName>
        <fullName evidence="15">ATP synthase subunit b</fullName>
    </recommendedName>
    <alternativeName>
        <fullName evidence="15">ATP synthase F(0) sector subunit b</fullName>
    </alternativeName>
    <alternativeName>
        <fullName evidence="15">ATPase subunit I</fullName>
    </alternativeName>
    <alternativeName>
        <fullName evidence="15">F-type ATPase subunit b</fullName>
        <shortName evidence="15">F-ATPase subunit b</shortName>
    </alternativeName>
</protein>
<proteinExistence type="inferred from homology"/>
<evidence type="ECO:0000256" key="13">
    <source>
        <dbReference type="ARBA" id="ARBA00025614"/>
    </source>
</evidence>
<dbReference type="InterPro" id="IPR050059">
    <property type="entry name" value="ATP_synthase_B_chain"/>
</dbReference>
<reference evidence="17 18" key="1">
    <citation type="submission" date="2018-05" db="EMBL/GenBank/DDBJ databases">
        <title>Acuticoccus sediminis sp. nov., isolated from deep-sea sediment of Indian Ocean.</title>
        <authorList>
            <person name="Liu X."/>
            <person name="Lai Q."/>
            <person name="Du Y."/>
            <person name="Sun F."/>
            <person name="Zhang X."/>
            <person name="Wang S."/>
            <person name="Shao Z."/>
        </authorList>
    </citation>
    <scope>NUCLEOTIDE SEQUENCE [LARGE SCALE GENOMIC DNA]</scope>
    <source>
        <strain evidence="17 18">PTG4-2</strain>
    </source>
</reference>
<keyword evidence="6 15" id="KW-0812">Transmembrane</keyword>
<organism evidence="17 18">
    <name type="scientific">Acuticoccus sediminis</name>
    <dbReference type="NCBI Taxonomy" id="2184697"/>
    <lineage>
        <taxon>Bacteria</taxon>
        <taxon>Pseudomonadati</taxon>
        <taxon>Pseudomonadota</taxon>
        <taxon>Alphaproteobacteria</taxon>
        <taxon>Hyphomicrobiales</taxon>
        <taxon>Amorphaceae</taxon>
        <taxon>Acuticoccus</taxon>
    </lineage>
</organism>
<comment type="subcellular location">
    <subcellularLocation>
        <location evidence="1">Cell inner membrane</location>
        <topology evidence="1">Single-pass membrane protein</topology>
    </subcellularLocation>
    <subcellularLocation>
        <location evidence="15">Cell membrane</location>
        <topology evidence="15">Single-pass membrane protein</topology>
    </subcellularLocation>
</comment>
<sequence>MSIDWWTLAFQTINVLILVGLLARFFFRPVAEIVARRKAEIARSLDDARTAREEADRLKVEREARLATVGPERDRLFAAAEAEAEKHRQGLVAAAEAEAAKVREAGEADVARDRAAAERAVAGHASQLAFAIARRLVERIPAEALTLAFLDGLVAQVAALPDDDRRRLAAEDVHLVSAAPLGDAEPAVRAALAGVLGDGVSVSVTVDPALIAGLEIQAASLVVRNSWRADLERIQKEVSSERRHAA</sequence>
<evidence type="ECO:0000256" key="15">
    <source>
        <dbReference type="HAMAP-Rule" id="MF_01398"/>
    </source>
</evidence>
<keyword evidence="5 15" id="KW-0138">CF(0)</keyword>
<evidence type="ECO:0000256" key="3">
    <source>
        <dbReference type="ARBA" id="ARBA00022448"/>
    </source>
</evidence>
<dbReference type="PANTHER" id="PTHR33445:SF2">
    <property type="entry name" value="ATP SYNTHASE SUBUNIT B', CHLOROPLASTIC"/>
    <property type="match status" value="1"/>
</dbReference>
<keyword evidence="9 15" id="KW-0406">Ion transport</keyword>
<comment type="function">
    <text evidence="12 15">F(1)F(0) ATP synthase produces ATP from ADP in the presence of a proton or sodium gradient. F-type ATPases consist of two structural domains, F(1) containing the extramembraneous catalytic core and F(0) containing the membrane proton channel, linked together by a central stalk and a peripheral stalk. During catalysis, ATP synthesis in the catalytic domain of F(1) is coupled via a rotary mechanism of the central stalk subunits to proton translocation.</text>
</comment>
<evidence type="ECO:0000256" key="4">
    <source>
        <dbReference type="ARBA" id="ARBA00022475"/>
    </source>
</evidence>
<keyword evidence="4 15" id="KW-1003">Cell membrane</keyword>
<keyword evidence="10 15" id="KW-0472">Membrane</keyword>
<evidence type="ECO:0000256" key="2">
    <source>
        <dbReference type="ARBA" id="ARBA00005513"/>
    </source>
</evidence>
<evidence type="ECO:0000256" key="16">
    <source>
        <dbReference type="RuleBase" id="RU003848"/>
    </source>
</evidence>
<name>A0A8B2NPR6_9HYPH</name>
<evidence type="ECO:0000256" key="12">
    <source>
        <dbReference type="ARBA" id="ARBA00025198"/>
    </source>
</evidence>
<accession>A0A8B2NPR6</accession>
<evidence type="ECO:0000256" key="1">
    <source>
        <dbReference type="ARBA" id="ARBA00004377"/>
    </source>
</evidence>
<keyword evidence="7 15" id="KW-0375">Hydrogen ion transport</keyword>
<evidence type="ECO:0000313" key="18">
    <source>
        <dbReference type="Proteomes" id="UP000249590"/>
    </source>
</evidence>